<proteinExistence type="inferred from homology"/>
<dbReference type="PANTHER" id="PTHR10416">
    <property type="entry name" value="DNA POLYMERASE DELTA SUBUNIT 2"/>
    <property type="match status" value="1"/>
</dbReference>
<evidence type="ECO:0000313" key="5">
    <source>
        <dbReference type="Proteomes" id="UP000008312"/>
    </source>
</evidence>
<keyword evidence="2" id="KW-0235">DNA replication</keyword>
<accession>D8M2Y9</accession>
<dbReference type="OrthoDB" id="3763at2759"/>
<protein>
    <recommendedName>
        <fullName evidence="3">DNA polymerase alpha/delta/epsilon subunit B domain-containing protein</fullName>
    </recommendedName>
</protein>
<dbReference type="Proteomes" id="UP000008312">
    <property type="component" value="Unassembled WGS sequence"/>
</dbReference>
<dbReference type="RefSeq" id="XP_012896760.1">
    <property type="nucleotide sequence ID" value="XM_013041306.1"/>
</dbReference>
<dbReference type="AlphaFoldDB" id="D8M2Y9"/>
<dbReference type="Gene3D" id="3.60.21.50">
    <property type="match status" value="1"/>
</dbReference>
<dbReference type="PANTHER" id="PTHR10416:SF0">
    <property type="entry name" value="DNA POLYMERASE DELTA SUBUNIT 2"/>
    <property type="match status" value="1"/>
</dbReference>
<evidence type="ECO:0000256" key="1">
    <source>
        <dbReference type="ARBA" id="ARBA00006035"/>
    </source>
</evidence>
<dbReference type="GO" id="GO:0006271">
    <property type="term" value="P:DNA strand elongation involved in DNA replication"/>
    <property type="evidence" value="ECO:0007669"/>
    <property type="project" value="TreeGrafter"/>
</dbReference>
<dbReference type="InterPro" id="IPR024826">
    <property type="entry name" value="DNA_pol_delta/II_ssu"/>
</dbReference>
<organism evidence="4">
    <name type="scientific">Blastocystis hominis</name>
    <dbReference type="NCBI Taxonomy" id="12968"/>
    <lineage>
        <taxon>Eukaryota</taxon>
        <taxon>Sar</taxon>
        <taxon>Stramenopiles</taxon>
        <taxon>Bigyra</taxon>
        <taxon>Opalozoa</taxon>
        <taxon>Opalinata</taxon>
        <taxon>Blastocystidae</taxon>
        <taxon>Blastocystis</taxon>
    </lineage>
</organism>
<evidence type="ECO:0000259" key="3">
    <source>
        <dbReference type="Pfam" id="PF04042"/>
    </source>
</evidence>
<feature type="domain" description="DNA polymerase alpha/delta/epsilon subunit B" evidence="3">
    <location>
        <begin position="21"/>
        <end position="163"/>
    </location>
</feature>
<name>D8M2Y9_BLAHO</name>
<dbReference type="EMBL" id="FN668650">
    <property type="protein sequence ID" value="CBK22712.2"/>
    <property type="molecule type" value="Genomic_DNA"/>
</dbReference>
<sequence length="184" mass="19619">MSRPVPAFHALFSSETAPNCRNAKEIEASFCGVSLLDELLSEALPFVSISLIPGPTDAVSSLVPQQPLHPSLLPRSARFSSLERATNPFHALIQNRDVLGTAGQNIQDILRQIAPPLSVLDVMALTLQWGVLFPTTPNTCPGFPLTTHDPFIVRTVPDVAAVVRELGNGGGCGFGDAEQLRDGV</sequence>
<keyword evidence="5" id="KW-1185">Reference proteome</keyword>
<dbReference type="InterPro" id="IPR007185">
    <property type="entry name" value="DNA_pol_a/d/e_bsu"/>
</dbReference>
<dbReference type="GO" id="GO:0043625">
    <property type="term" value="C:delta DNA polymerase complex"/>
    <property type="evidence" value="ECO:0007669"/>
    <property type="project" value="TreeGrafter"/>
</dbReference>
<evidence type="ECO:0000256" key="2">
    <source>
        <dbReference type="ARBA" id="ARBA00022705"/>
    </source>
</evidence>
<dbReference type="GeneID" id="24922624"/>
<dbReference type="GO" id="GO:0003677">
    <property type="term" value="F:DNA binding"/>
    <property type="evidence" value="ECO:0007669"/>
    <property type="project" value="InterPro"/>
</dbReference>
<reference evidence="4" key="1">
    <citation type="submission" date="2010-02" db="EMBL/GenBank/DDBJ databases">
        <title>Sequencing and annotation of the Blastocystis hominis genome.</title>
        <authorList>
            <person name="Wincker P."/>
        </authorList>
    </citation>
    <scope>NUCLEOTIDE SEQUENCE</scope>
    <source>
        <strain evidence="4">Singapore isolate B</strain>
    </source>
</reference>
<dbReference type="Pfam" id="PF04042">
    <property type="entry name" value="DNA_pol_E_B"/>
    <property type="match status" value="1"/>
</dbReference>
<dbReference type="InParanoid" id="D8M2Y9"/>
<evidence type="ECO:0000313" key="4">
    <source>
        <dbReference type="EMBL" id="CBK22712.2"/>
    </source>
</evidence>
<comment type="similarity">
    <text evidence="1">Belongs to the DNA polymerase delta/II small subunit family.</text>
</comment>
<gene>
    <name evidence="4" type="ORF">GSBLH_T00006500001</name>
</gene>